<feature type="transmembrane region" description="Helical" evidence="6">
    <location>
        <begin position="273"/>
        <end position="296"/>
    </location>
</feature>
<feature type="compositionally biased region" description="Pro residues" evidence="5">
    <location>
        <begin position="397"/>
        <end position="411"/>
    </location>
</feature>
<dbReference type="EMBL" id="KN834823">
    <property type="protein sequence ID" value="KIK53877.1"/>
    <property type="molecule type" value="Genomic_DNA"/>
</dbReference>
<dbReference type="AlphaFoldDB" id="A0A0D0C7I3"/>
<dbReference type="GO" id="GO:0071944">
    <property type="term" value="C:cell periphery"/>
    <property type="evidence" value="ECO:0007669"/>
    <property type="project" value="UniProtKB-ARBA"/>
</dbReference>
<keyword evidence="7" id="KW-0732">Signal</keyword>
<evidence type="ECO:0008006" key="10">
    <source>
        <dbReference type="Google" id="ProtNLM"/>
    </source>
</evidence>
<keyword evidence="9" id="KW-1185">Reference proteome</keyword>
<dbReference type="CDD" id="cd12087">
    <property type="entry name" value="TM_EGFR-like"/>
    <property type="match status" value="1"/>
</dbReference>
<organism evidence="8 9">
    <name type="scientific">Collybiopsis luxurians FD-317 M1</name>
    <dbReference type="NCBI Taxonomy" id="944289"/>
    <lineage>
        <taxon>Eukaryota</taxon>
        <taxon>Fungi</taxon>
        <taxon>Dikarya</taxon>
        <taxon>Basidiomycota</taxon>
        <taxon>Agaricomycotina</taxon>
        <taxon>Agaricomycetes</taxon>
        <taxon>Agaricomycetidae</taxon>
        <taxon>Agaricales</taxon>
        <taxon>Marasmiineae</taxon>
        <taxon>Omphalotaceae</taxon>
        <taxon>Collybiopsis</taxon>
        <taxon>Collybiopsis luxurians</taxon>
    </lineage>
</organism>
<dbReference type="GO" id="GO:0016020">
    <property type="term" value="C:membrane"/>
    <property type="evidence" value="ECO:0007669"/>
    <property type="project" value="UniProtKB-SubCell"/>
</dbReference>
<dbReference type="HOGENOM" id="CLU_500625_0_0_1"/>
<feature type="compositionally biased region" description="Low complexity" evidence="5">
    <location>
        <begin position="123"/>
        <end position="162"/>
    </location>
</feature>
<evidence type="ECO:0000256" key="3">
    <source>
        <dbReference type="ARBA" id="ARBA00022989"/>
    </source>
</evidence>
<dbReference type="PANTHER" id="PTHR15549:SF6">
    <property type="entry name" value="MID2 DOMAIN-CONTAINING PROTEIN"/>
    <property type="match status" value="1"/>
</dbReference>
<keyword evidence="3 6" id="KW-1133">Transmembrane helix</keyword>
<feature type="compositionally biased region" description="Basic and acidic residues" evidence="5">
    <location>
        <begin position="338"/>
        <end position="354"/>
    </location>
</feature>
<protein>
    <recommendedName>
        <fullName evidence="10">Mid2 domain-containing protein</fullName>
    </recommendedName>
</protein>
<feature type="signal peptide" evidence="7">
    <location>
        <begin position="1"/>
        <end position="18"/>
    </location>
</feature>
<feature type="chain" id="PRO_5002225063" description="Mid2 domain-containing protein" evidence="7">
    <location>
        <begin position="19"/>
        <end position="544"/>
    </location>
</feature>
<evidence type="ECO:0000313" key="9">
    <source>
        <dbReference type="Proteomes" id="UP000053593"/>
    </source>
</evidence>
<proteinExistence type="predicted"/>
<evidence type="ECO:0000256" key="5">
    <source>
        <dbReference type="SAM" id="MobiDB-lite"/>
    </source>
</evidence>
<dbReference type="Proteomes" id="UP000053593">
    <property type="component" value="Unassembled WGS sequence"/>
</dbReference>
<feature type="region of interest" description="Disordered" evidence="5">
    <location>
        <begin position="332"/>
        <end position="359"/>
    </location>
</feature>
<feature type="compositionally biased region" description="Low complexity" evidence="5">
    <location>
        <begin position="170"/>
        <end position="267"/>
    </location>
</feature>
<dbReference type="InterPro" id="IPR051694">
    <property type="entry name" value="Immunoregulatory_rcpt-like"/>
</dbReference>
<dbReference type="PANTHER" id="PTHR15549">
    <property type="entry name" value="PAIRED IMMUNOGLOBULIN-LIKE TYPE 2 RECEPTOR"/>
    <property type="match status" value="1"/>
</dbReference>
<evidence type="ECO:0000313" key="8">
    <source>
        <dbReference type="EMBL" id="KIK53877.1"/>
    </source>
</evidence>
<feature type="region of interest" description="Disordered" evidence="5">
    <location>
        <begin position="117"/>
        <end position="267"/>
    </location>
</feature>
<feature type="compositionally biased region" description="Low complexity" evidence="5">
    <location>
        <begin position="426"/>
        <end position="444"/>
    </location>
</feature>
<reference evidence="8 9" key="1">
    <citation type="submission" date="2014-04" db="EMBL/GenBank/DDBJ databases">
        <title>Evolutionary Origins and Diversification of the Mycorrhizal Mutualists.</title>
        <authorList>
            <consortium name="DOE Joint Genome Institute"/>
            <consortium name="Mycorrhizal Genomics Consortium"/>
            <person name="Kohler A."/>
            <person name="Kuo A."/>
            <person name="Nagy L.G."/>
            <person name="Floudas D."/>
            <person name="Copeland A."/>
            <person name="Barry K.W."/>
            <person name="Cichocki N."/>
            <person name="Veneault-Fourrey C."/>
            <person name="LaButti K."/>
            <person name="Lindquist E.A."/>
            <person name="Lipzen A."/>
            <person name="Lundell T."/>
            <person name="Morin E."/>
            <person name="Murat C."/>
            <person name="Riley R."/>
            <person name="Ohm R."/>
            <person name="Sun H."/>
            <person name="Tunlid A."/>
            <person name="Henrissat B."/>
            <person name="Grigoriev I.V."/>
            <person name="Hibbett D.S."/>
            <person name="Martin F."/>
        </authorList>
    </citation>
    <scope>NUCLEOTIDE SEQUENCE [LARGE SCALE GENOMIC DNA]</scope>
    <source>
        <strain evidence="8 9">FD-317 M1</strain>
    </source>
</reference>
<gene>
    <name evidence="8" type="ORF">GYMLUDRAFT_49171</name>
</gene>
<evidence type="ECO:0000256" key="2">
    <source>
        <dbReference type="ARBA" id="ARBA00022692"/>
    </source>
</evidence>
<feature type="region of interest" description="Disordered" evidence="5">
    <location>
        <begin position="390"/>
        <end position="477"/>
    </location>
</feature>
<evidence type="ECO:0000256" key="7">
    <source>
        <dbReference type="SAM" id="SignalP"/>
    </source>
</evidence>
<evidence type="ECO:0000256" key="6">
    <source>
        <dbReference type="SAM" id="Phobius"/>
    </source>
</evidence>
<evidence type="ECO:0000256" key="4">
    <source>
        <dbReference type="ARBA" id="ARBA00023136"/>
    </source>
</evidence>
<name>A0A0D0C7I3_9AGAR</name>
<sequence length="544" mass="56104">MMRSSNLVFLSFCTLAAGFSFTGVPSTATVNEASSATLILNNGDSTSFSLLLRLVTNNGGDIIQTFQSEQETSIPFSFKPTQTGSFIIEVISNLQPISDNQEPDKVFASSSKFNVVAANEDQSSPPTTTSSSSPDDTNSSSSSRNTDSASSTSVSGSQNTAGGNSGNTGQGSSTISTSPAQASSGGSSSSAVSRTNSPVASITSSLSSASGSAGAQGALASTPSGGTSPSASNLGSSGSGGTTANPASTETSPGSTVTSAPTGATSTSSKTGMIVGVVFGVLAFVAICLALLIAYIRYRRRKRTIAFERQLMFRQGGSSPLVFENVTASHLTSSGGDGYREYSPDSDMVERGRGEAQPVSVYSQQSVPSEYSDSPSVFYTAVPRAVGTSMSNNAPAPSTPPPNMPLPPVPIPTHGSAVGLQAGSIPSSSSSSTPSFSAATSTPASAPPPLPQLAPGWVFPRNPDIRRSQLPPPKTDRQMDIYDRKVRLQGKLIGMQGWGNMHASDDEKSEMGMLKEQIRRLELLENSDWALGKSNELPPELSYS</sequence>
<dbReference type="OrthoDB" id="3017543at2759"/>
<evidence type="ECO:0000256" key="1">
    <source>
        <dbReference type="ARBA" id="ARBA00004167"/>
    </source>
</evidence>
<keyword evidence="4 6" id="KW-0472">Membrane</keyword>
<keyword evidence="2 6" id="KW-0812">Transmembrane</keyword>
<comment type="subcellular location">
    <subcellularLocation>
        <location evidence="1">Membrane</location>
        <topology evidence="1">Single-pass membrane protein</topology>
    </subcellularLocation>
</comment>
<accession>A0A0D0C7I3</accession>